<organism evidence="2 3">
    <name type="scientific">Mycena belliarum</name>
    <dbReference type="NCBI Taxonomy" id="1033014"/>
    <lineage>
        <taxon>Eukaryota</taxon>
        <taxon>Fungi</taxon>
        <taxon>Dikarya</taxon>
        <taxon>Basidiomycota</taxon>
        <taxon>Agaricomycotina</taxon>
        <taxon>Agaricomycetes</taxon>
        <taxon>Agaricomycetidae</taxon>
        <taxon>Agaricales</taxon>
        <taxon>Marasmiineae</taxon>
        <taxon>Mycenaceae</taxon>
        <taxon>Mycena</taxon>
    </lineage>
</organism>
<feature type="region of interest" description="Disordered" evidence="1">
    <location>
        <begin position="122"/>
        <end position="152"/>
    </location>
</feature>
<evidence type="ECO:0000256" key="1">
    <source>
        <dbReference type="SAM" id="MobiDB-lite"/>
    </source>
</evidence>
<dbReference type="Proteomes" id="UP001222325">
    <property type="component" value="Unassembled WGS sequence"/>
</dbReference>
<gene>
    <name evidence="2" type="ORF">B0H15DRAFT_1024636</name>
</gene>
<feature type="compositionally biased region" description="Low complexity" evidence="1">
    <location>
        <begin position="140"/>
        <end position="152"/>
    </location>
</feature>
<dbReference type="AlphaFoldDB" id="A0AAD6U0P7"/>
<keyword evidence="3" id="KW-1185">Reference proteome</keyword>
<feature type="compositionally biased region" description="Basic residues" evidence="1">
    <location>
        <begin position="428"/>
        <end position="443"/>
    </location>
</feature>
<feature type="region of interest" description="Disordered" evidence="1">
    <location>
        <begin position="372"/>
        <end position="443"/>
    </location>
</feature>
<feature type="compositionally biased region" description="Polar residues" evidence="1">
    <location>
        <begin position="73"/>
        <end position="89"/>
    </location>
</feature>
<comment type="caution">
    <text evidence="2">The sequence shown here is derived from an EMBL/GenBank/DDBJ whole genome shotgun (WGS) entry which is preliminary data.</text>
</comment>
<name>A0AAD6U0P7_9AGAR</name>
<evidence type="ECO:0000313" key="2">
    <source>
        <dbReference type="EMBL" id="KAJ7082071.1"/>
    </source>
</evidence>
<proteinExistence type="predicted"/>
<protein>
    <submittedName>
        <fullName evidence="2">Uncharacterized protein</fullName>
    </submittedName>
</protein>
<accession>A0AAD6U0P7</accession>
<feature type="region of interest" description="Disordered" evidence="1">
    <location>
        <begin position="67"/>
        <end position="89"/>
    </location>
</feature>
<feature type="compositionally biased region" description="Polar residues" evidence="1">
    <location>
        <begin position="404"/>
        <end position="421"/>
    </location>
</feature>
<reference evidence="2" key="1">
    <citation type="submission" date="2023-03" db="EMBL/GenBank/DDBJ databases">
        <title>Massive genome expansion in bonnet fungi (Mycena s.s.) driven by repeated elements and novel gene families across ecological guilds.</title>
        <authorList>
            <consortium name="Lawrence Berkeley National Laboratory"/>
            <person name="Harder C.B."/>
            <person name="Miyauchi S."/>
            <person name="Viragh M."/>
            <person name="Kuo A."/>
            <person name="Thoen E."/>
            <person name="Andreopoulos B."/>
            <person name="Lu D."/>
            <person name="Skrede I."/>
            <person name="Drula E."/>
            <person name="Henrissat B."/>
            <person name="Morin E."/>
            <person name="Kohler A."/>
            <person name="Barry K."/>
            <person name="LaButti K."/>
            <person name="Morin E."/>
            <person name="Salamov A."/>
            <person name="Lipzen A."/>
            <person name="Mereny Z."/>
            <person name="Hegedus B."/>
            <person name="Baldrian P."/>
            <person name="Stursova M."/>
            <person name="Weitz H."/>
            <person name="Taylor A."/>
            <person name="Grigoriev I.V."/>
            <person name="Nagy L.G."/>
            <person name="Martin F."/>
            <person name="Kauserud H."/>
        </authorList>
    </citation>
    <scope>NUCLEOTIDE SEQUENCE</scope>
    <source>
        <strain evidence="2">CBHHK173m</strain>
    </source>
</reference>
<dbReference type="EMBL" id="JARJCN010000047">
    <property type="protein sequence ID" value="KAJ7082071.1"/>
    <property type="molecule type" value="Genomic_DNA"/>
</dbReference>
<sequence length="443" mass="47961">MLCPAVPCRGRCVEGRRVRANCRRAHADPWLEFAPQRAQTSAACPVQPTLHKSERARYLRLPVHLTTRRSDGGITSPTSKCTPPSDRNSARTSISLKVVLSAIHTAKSCPVGYVPAFPVPVRGTQSRSSGSSSPLRTHPAQATTRTETSSRARSFADVAAAAFEAGRRYGRRETGDEAPVYDAGTSQQRPPFLPPPLLSPPRRVHAGAPPRLLTTSPLPESRAQQTALNCEHVLAAPCRPPLPPPPRYNAAAALYYESGLRRVGLRARLRCRRRRRRLARIERARRMALVTRPAAARPSYLPVLAQRADSDCDHHLRSPPVASPHLARPALVTRPAAAAQAPCRARSAVRESAGRFALAAPGSDVYMVASASPTHAPDVRDPRLRRATSAGPSSDVPPLGARSTRANPTADAASSGTSPSLHASRWQARGHHERHRVGRRLKI</sequence>
<feature type="region of interest" description="Disordered" evidence="1">
    <location>
        <begin position="167"/>
        <end position="217"/>
    </location>
</feature>
<evidence type="ECO:0000313" key="3">
    <source>
        <dbReference type="Proteomes" id="UP001222325"/>
    </source>
</evidence>